<proteinExistence type="predicted"/>
<dbReference type="Proteomes" id="UP001396898">
    <property type="component" value="Unassembled WGS sequence"/>
</dbReference>
<dbReference type="EMBL" id="JAQQWI010000019">
    <property type="protein sequence ID" value="KAK7998961.1"/>
    <property type="molecule type" value="Genomic_DNA"/>
</dbReference>
<reference evidence="1 2" key="1">
    <citation type="submission" date="2023-01" db="EMBL/GenBank/DDBJ databases">
        <title>Analysis of 21 Apiospora genomes using comparative genomics revels a genus with tremendous synthesis potential of carbohydrate active enzymes and secondary metabolites.</title>
        <authorList>
            <person name="Sorensen T."/>
        </authorList>
    </citation>
    <scope>NUCLEOTIDE SEQUENCE [LARGE SCALE GENOMIC DNA]</scope>
    <source>
        <strain evidence="1 2">CBS 20057</strain>
    </source>
</reference>
<organism evidence="1 2">
    <name type="scientific">Apiospora marii</name>
    <dbReference type="NCBI Taxonomy" id="335849"/>
    <lineage>
        <taxon>Eukaryota</taxon>
        <taxon>Fungi</taxon>
        <taxon>Dikarya</taxon>
        <taxon>Ascomycota</taxon>
        <taxon>Pezizomycotina</taxon>
        <taxon>Sordariomycetes</taxon>
        <taxon>Xylariomycetidae</taxon>
        <taxon>Amphisphaeriales</taxon>
        <taxon>Apiosporaceae</taxon>
        <taxon>Apiospora</taxon>
    </lineage>
</organism>
<name>A0ABR1R4U8_9PEZI</name>
<evidence type="ECO:0000313" key="2">
    <source>
        <dbReference type="Proteomes" id="UP001396898"/>
    </source>
</evidence>
<evidence type="ECO:0000313" key="1">
    <source>
        <dbReference type="EMBL" id="KAK7998961.1"/>
    </source>
</evidence>
<gene>
    <name evidence="1" type="ORF">PG991_014636</name>
</gene>
<keyword evidence="2" id="KW-1185">Reference proteome</keyword>
<protein>
    <submittedName>
        <fullName evidence="1">Uncharacterized protein</fullName>
    </submittedName>
</protein>
<comment type="caution">
    <text evidence="1">The sequence shown here is derived from an EMBL/GenBank/DDBJ whole genome shotgun (WGS) entry which is preliminary data.</text>
</comment>
<sequence length="169" mass="19626">MSLVPRTKTATQKALRLPEIVAMIAEALYDDAVVRGAKPIALRSFILVNRLWFNSAIRLLWRHLRNWDNCSLVDIFQKVHLSRRSFYAAFLQDACVRLERRPDKQRVLLLSEVEFPVLKELSIILGDDFHECQLPILGKHVITHLNFRYCDARAGERLITPVLITKCFE</sequence>
<accession>A0ABR1R4U8</accession>